<dbReference type="InterPro" id="IPR029058">
    <property type="entry name" value="AB_hydrolase_fold"/>
</dbReference>
<comment type="caution">
    <text evidence="4">The sequence shown here is derived from an EMBL/GenBank/DDBJ whole genome shotgun (WGS) entry which is preliminary data.</text>
</comment>
<dbReference type="Proteomes" id="UP000559987">
    <property type="component" value="Unassembled WGS sequence"/>
</dbReference>
<dbReference type="Pfam" id="PF00561">
    <property type="entry name" value="Abhydrolase_1"/>
    <property type="match status" value="1"/>
</dbReference>
<name>A0A839ULB0_9GAMM</name>
<dbReference type="PANTHER" id="PTHR43798">
    <property type="entry name" value="MONOACYLGLYCEROL LIPASE"/>
    <property type="match status" value="1"/>
</dbReference>
<proteinExistence type="inferred from homology"/>
<comment type="similarity">
    <text evidence="1">Belongs to the AB hydrolase superfamily.</text>
</comment>
<dbReference type="GO" id="GO:0016787">
    <property type="term" value="F:hydrolase activity"/>
    <property type="evidence" value="ECO:0007669"/>
    <property type="project" value="UniProtKB-KW"/>
</dbReference>
<dbReference type="InterPro" id="IPR050266">
    <property type="entry name" value="AB_hydrolase_sf"/>
</dbReference>
<dbReference type="RefSeq" id="WP_183910099.1">
    <property type="nucleotide sequence ID" value="NZ_JACHXZ010000002.1"/>
</dbReference>
<evidence type="ECO:0000313" key="5">
    <source>
        <dbReference type="Proteomes" id="UP000559987"/>
    </source>
</evidence>
<dbReference type="AlphaFoldDB" id="A0A839ULB0"/>
<dbReference type="InterPro" id="IPR000073">
    <property type="entry name" value="AB_hydrolase_1"/>
</dbReference>
<dbReference type="GO" id="GO:0016020">
    <property type="term" value="C:membrane"/>
    <property type="evidence" value="ECO:0007669"/>
    <property type="project" value="TreeGrafter"/>
</dbReference>
<evidence type="ECO:0000259" key="3">
    <source>
        <dbReference type="Pfam" id="PF00561"/>
    </source>
</evidence>
<dbReference type="SUPFAM" id="SSF53474">
    <property type="entry name" value="alpha/beta-Hydrolases"/>
    <property type="match status" value="1"/>
</dbReference>
<organism evidence="4 5">
    <name type="scientific">Simiduia aestuariiviva</name>
    <dbReference type="NCBI Taxonomy" id="1510459"/>
    <lineage>
        <taxon>Bacteria</taxon>
        <taxon>Pseudomonadati</taxon>
        <taxon>Pseudomonadota</taxon>
        <taxon>Gammaproteobacteria</taxon>
        <taxon>Cellvibrionales</taxon>
        <taxon>Cellvibrionaceae</taxon>
        <taxon>Simiduia</taxon>
    </lineage>
</organism>
<dbReference type="EMBL" id="JACHXZ010000002">
    <property type="protein sequence ID" value="MBB3168632.1"/>
    <property type="molecule type" value="Genomic_DNA"/>
</dbReference>
<protein>
    <submittedName>
        <fullName evidence="4">Pimeloyl-ACP methyl ester carboxylesterase</fullName>
    </submittedName>
</protein>
<evidence type="ECO:0000256" key="1">
    <source>
        <dbReference type="ARBA" id="ARBA00008645"/>
    </source>
</evidence>
<reference evidence="4 5" key="1">
    <citation type="submission" date="2020-08" db="EMBL/GenBank/DDBJ databases">
        <title>Genomic Encyclopedia of Type Strains, Phase III (KMG-III): the genomes of soil and plant-associated and newly described type strains.</title>
        <authorList>
            <person name="Whitman W."/>
        </authorList>
    </citation>
    <scope>NUCLEOTIDE SEQUENCE [LARGE SCALE GENOMIC DNA]</scope>
    <source>
        <strain evidence="4 5">CECT 8571</strain>
    </source>
</reference>
<sequence>MTAPQEHLFQLSGERTLAARIWHKRDAPVLLALHGWLDNCASFNRLAPQLDATVVALDLAGHGHSYHRPSYSPYHLWDDIIDVGDVIKSLSLTQVGLLGHSRGAIIATLFAAAQSESVEQLLLLDGLLPEPINSDDAPAQMRKAMSALARDAQRTFPVYPDLAAAAQVRLQGMFPLSQEAALEMAGRGSKPVQGGVTWRVDPKLLTPSMVKLNAEQIFAFARAISMPASLVLASEGMPKLFPGLHKVLEKLDNINQQLMVGSHHLHMEQQATEVAKIFNQHIREQCKKGALSVVPRFTLDRQMERA</sequence>
<keyword evidence="5" id="KW-1185">Reference proteome</keyword>
<evidence type="ECO:0000256" key="2">
    <source>
        <dbReference type="ARBA" id="ARBA00022801"/>
    </source>
</evidence>
<dbReference type="Gene3D" id="3.40.50.1820">
    <property type="entry name" value="alpha/beta hydrolase"/>
    <property type="match status" value="1"/>
</dbReference>
<dbReference type="PANTHER" id="PTHR43798:SF14">
    <property type="entry name" value="SERINE HYDROLASE-LIKE PROTEIN DDB_G0286239"/>
    <property type="match status" value="1"/>
</dbReference>
<gene>
    <name evidence="4" type="ORF">FHS30_001816</name>
</gene>
<accession>A0A839ULB0</accession>
<feature type="domain" description="AB hydrolase-1" evidence="3">
    <location>
        <begin position="28"/>
        <end position="146"/>
    </location>
</feature>
<keyword evidence="2" id="KW-0378">Hydrolase</keyword>
<evidence type="ECO:0000313" key="4">
    <source>
        <dbReference type="EMBL" id="MBB3168632.1"/>
    </source>
</evidence>